<evidence type="ECO:0000256" key="1">
    <source>
        <dbReference type="SAM" id="SignalP"/>
    </source>
</evidence>
<dbReference type="EMBL" id="KZ678536">
    <property type="protein sequence ID" value="PSR80242.1"/>
    <property type="molecule type" value="Genomic_DNA"/>
</dbReference>
<keyword evidence="1" id="KW-0732">Signal</keyword>
<feature type="chain" id="PRO_5015712281" evidence="1">
    <location>
        <begin position="22"/>
        <end position="71"/>
    </location>
</feature>
<reference evidence="2 3" key="1">
    <citation type="journal article" date="2018" name="Mycol. Prog.">
        <title>Coniella lustricola, a new species from submerged detritus.</title>
        <authorList>
            <person name="Raudabaugh D.B."/>
            <person name="Iturriaga T."/>
            <person name="Carver A."/>
            <person name="Mondo S."/>
            <person name="Pangilinan J."/>
            <person name="Lipzen A."/>
            <person name="He G."/>
            <person name="Amirebrahimi M."/>
            <person name="Grigoriev I.V."/>
            <person name="Miller A.N."/>
        </authorList>
    </citation>
    <scope>NUCLEOTIDE SEQUENCE [LARGE SCALE GENOMIC DNA]</scope>
    <source>
        <strain evidence="2 3">B22-T-1</strain>
    </source>
</reference>
<dbReference type="InParanoid" id="A0A2T2ZZS6"/>
<evidence type="ECO:0000313" key="3">
    <source>
        <dbReference type="Proteomes" id="UP000241462"/>
    </source>
</evidence>
<gene>
    <name evidence="2" type="ORF">BD289DRAFT_441059</name>
</gene>
<dbReference type="Proteomes" id="UP000241462">
    <property type="component" value="Unassembled WGS sequence"/>
</dbReference>
<dbReference type="AlphaFoldDB" id="A0A2T2ZZS6"/>
<keyword evidence="3" id="KW-1185">Reference proteome</keyword>
<feature type="signal peptide" evidence="1">
    <location>
        <begin position="1"/>
        <end position="21"/>
    </location>
</feature>
<protein>
    <submittedName>
        <fullName evidence="2">Uncharacterized protein</fullName>
    </submittedName>
</protein>
<proteinExistence type="predicted"/>
<organism evidence="2 3">
    <name type="scientific">Coniella lustricola</name>
    <dbReference type="NCBI Taxonomy" id="2025994"/>
    <lineage>
        <taxon>Eukaryota</taxon>
        <taxon>Fungi</taxon>
        <taxon>Dikarya</taxon>
        <taxon>Ascomycota</taxon>
        <taxon>Pezizomycotina</taxon>
        <taxon>Sordariomycetes</taxon>
        <taxon>Sordariomycetidae</taxon>
        <taxon>Diaporthales</taxon>
        <taxon>Schizoparmaceae</taxon>
        <taxon>Coniella</taxon>
    </lineage>
</organism>
<name>A0A2T2ZZS6_9PEZI</name>
<evidence type="ECO:0000313" key="2">
    <source>
        <dbReference type="EMBL" id="PSR80242.1"/>
    </source>
</evidence>
<accession>A0A2T2ZZS6</accession>
<sequence>TSGTQLVWRSWLLVSVTLSAARMLLSPATTVTNATPLLALPLLWWLELRTEVPRQNTFSEAMNIAHVRDLR</sequence>
<feature type="non-terminal residue" evidence="2">
    <location>
        <position position="1"/>
    </location>
</feature>